<accession>A0ABP7GSE3</accession>
<name>A0ABP7GSE3_9FLAO</name>
<protein>
    <recommendedName>
        <fullName evidence="3">Mannosyl-glycoprotein endo-beta-N-acetylglucosaminidase</fullName>
    </recommendedName>
</protein>
<dbReference type="RefSeq" id="WP_345145342.1">
    <property type="nucleotide sequence ID" value="NZ_BAABDU010000004.1"/>
</dbReference>
<dbReference type="Proteomes" id="UP001500748">
    <property type="component" value="Unassembled WGS sequence"/>
</dbReference>
<keyword evidence="2" id="KW-1185">Reference proteome</keyword>
<dbReference type="EMBL" id="BAABDU010000004">
    <property type="protein sequence ID" value="GAA3772681.1"/>
    <property type="molecule type" value="Genomic_DNA"/>
</dbReference>
<organism evidence="1 2">
    <name type="scientific">Flavobacterium ginsengiterrae</name>
    <dbReference type="NCBI Taxonomy" id="871695"/>
    <lineage>
        <taxon>Bacteria</taxon>
        <taxon>Pseudomonadati</taxon>
        <taxon>Bacteroidota</taxon>
        <taxon>Flavobacteriia</taxon>
        <taxon>Flavobacteriales</taxon>
        <taxon>Flavobacteriaceae</taxon>
        <taxon>Flavobacterium</taxon>
    </lineage>
</organism>
<dbReference type="Gene3D" id="1.10.530.10">
    <property type="match status" value="1"/>
</dbReference>
<sequence>MKKKVIHNFDIVIKNDIKKSSEEYKRIFIKELAKVSKEMNLQKDIVQLWQEQQNYVDILNTNNNAFKEIETISNSDKIENVMLRDDITHINLEPNYSSISSLSQSDFFTSSHSIIDSSASIIGNSSTVEKKNNIFIADSTITSQVYTGISAQENIVIPQDLKIVDSEIYLEVTKTEIQKKFRNILDSNKTSLPNYNTTSADNVEEQEHYISQINFEPQNGNLETNNEISINNINWEKLSELMIFKLSELLQEEKNIYLKEYYDKLVNKISSVNVNIQELFSEHNELFLLLKSIFPALPEKISIQTKTIIYPDLGAQKMYPVIGVDNLYFKASGKLLNKTDNPFTKVNEDYSLMMDLIEKDATDPLHHQFLITTALKIYDAAKYKGATGKGALLIMAQASIESGYGKDAMRRGDYNLFGTSTTGNDYKVKNGQIKIKDYSNVGGYDASIKDYFDKKLKRWTGIANLIKNENFISDDIDKAFYTGIYIEDEETRNKTGHGAYNFDNVKTSKPNGKGTVISNNNKYGEDLVKQMTDFKKRLIDSIDYQIKKNRKQITEIKKNKESNHNNLNILIFIEPIKDFTDITIEILENENKRLIEIEKDIKN</sequence>
<reference evidence="2" key="1">
    <citation type="journal article" date="2019" name="Int. J. Syst. Evol. Microbiol.">
        <title>The Global Catalogue of Microorganisms (GCM) 10K type strain sequencing project: providing services to taxonomists for standard genome sequencing and annotation.</title>
        <authorList>
            <consortium name="The Broad Institute Genomics Platform"/>
            <consortium name="The Broad Institute Genome Sequencing Center for Infectious Disease"/>
            <person name="Wu L."/>
            <person name="Ma J."/>
        </authorList>
    </citation>
    <scope>NUCLEOTIDE SEQUENCE [LARGE SCALE GENOMIC DNA]</scope>
    <source>
        <strain evidence="2">JCM 17337</strain>
    </source>
</reference>
<proteinExistence type="predicted"/>
<comment type="caution">
    <text evidence="1">The sequence shown here is derived from an EMBL/GenBank/DDBJ whole genome shotgun (WGS) entry which is preliminary data.</text>
</comment>
<evidence type="ECO:0000313" key="2">
    <source>
        <dbReference type="Proteomes" id="UP001500748"/>
    </source>
</evidence>
<evidence type="ECO:0000313" key="1">
    <source>
        <dbReference type="EMBL" id="GAA3772681.1"/>
    </source>
</evidence>
<gene>
    <name evidence="1" type="ORF">GCM10022423_28840</name>
</gene>
<evidence type="ECO:0008006" key="3">
    <source>
        <dbReference type="Google" id="ProtNLM"/>
    </source>
</evidence>